<gene>
    <name evidence="1" type="ORF">E2C01_059497</name>
</gene>
<sequence>MSLRYLKGLVISNHPINPKKLQVAFVDINGQLDTTVNAARSSWTVFFLYFSQGFGMDGVCKGRPWGAVLILSSAGEEFITALYTNVHTCNPLSIKQIGQDLTFYYVMKRKYFLI</sequence>
<protein>
    <submittedName>
        <fullName evidence="1">Uncharacterized protein</fullName>
    </submittedName>
</protein>
<reference evidence="1 2" key="1">
    <citation type="submission" date="2019-05" db="EMBL/GenBank/DDBJ databases">
        <title>Another draft genome of Portunus trituberculatus and its Hox gene families provides insights of decapod evolution.</title>
        <authorList>
            <person name="Jeong J.-H."/>
            <person name="Song I."/>
            <person name="Kim S."/>
            <person name="Choi T."/>
            <person name="Kim D."/>
            <person name="Ryu S."/>
            <person name="Kim W."/>
        </authorList>
    </citation>
    <scope>NUCLEOTIDE SEQUENCE [LARGE SCALE GENOMIC DNA]</scope>
    <source>
        <tissue evidence="1">Muscle</tissue>
    </source>
</reference>
<accession>A0A5B7H5I3</accession>
<dbReference type="EMBL" id="VSRR010023270">
    <property type="protein sequence ID" value="MPC65363.1"/>
    <property type="molecule type" value="Genomic_DNA"/>
</dbReference>
<comment type="caution">
    <text evidence="1">The sequence shown here is derived from an EMBL/GenBank/DDBJ whole genome shotgun (WGS) entry which is preliminary data.</text>
</comment>
<organism evidence="1 2">
    <name type="scientific">Portunus trituberculatus</name>
    <name type="common">Swimming crab</name>
    <name type="synonym">Neptunus trituberculatus</name>
    <dbReference type="NCBI Taxonomy" id="210409"/>
    <lineage>
        <taxon>Eukaryota</taxon>
        <taxon>Metazoa</taxon>
        <taxon>Ecdysozoa</taxon>
        <taxon>Arthropoda</taxon>
        <taxon>Crustacea</taxon>
        <taxon>Multicrustacea</taxon>
        <taxon>Malacostraca</taxon>
        <taxon>Eumalacostraca</taxon>
        <taxon>Eucarida</taxon>
        <taxon>Decapoda</taxon>
        <taxon>Pleocyemata</taxon>
        <taxon>Brachyura</taxon>
        <taxon>Eubrachyura</taxon>
        <taxon>Portunoidea</taxon>
        <taxon>Portunidae</taxon>
        <taxon>Portuninae</taxon>
        <taxon>Portunus</taxon>
    </lineage>
</organism>
<dbReference type="AlphaFoldDB" id="A0A5B7H5I3"/>
<evidence type="ECO:0000313" key="1">
    <source>
        <dbReference type="EMBL" id="MPC65363.1"/>
    </source>
</evidence>
<proteinExistence type="predicted"/>
<evidence type="ECO:0000313" key="2">
    <source>
        <dbReference type="Proteomes" id="UP000324222"/>
    </source>
</evidence>
<name>A0A5B7H5I3_PORTR</name>
<dbReference type="Proteomes" id="UP000324222">
    <property type="component" value="Unassembled WGS sequence"/>
</dbReference>
<keyword evidence="2" id="KW-1185">Reference proteome</keyword>